<organism evidence="1 2">
    <name type="scientific">Sorangium cellulosum</name>
    <name type="common">Polyangium cellulosum</name>
    <dbReference type="NCBI Taxonomy" id="56"/>
    <lineage>
        <taxon>Bacteria</taxon>
        <taxon>Pseudomonadati</taxon>
        <taxon>Myxococcota</taxon>
        <taxon>Polyangia</taxon>
        <taxon>Polyangiales</taxon>
        <taxon>Polyangiaceae</taxon>
        <taxon>Sorangium</taxon>
    </lineage>
</organism>
<dbReference type="AlphaFoldDB" id="A0A150TJN8"/>
<comment type="caution">
    <text evidence="1">The sequence shown here is derived from an EMBL/GenBank/DDBJ whole genome shotgun (WGS) entry which is preliminary data.</text>
</comment>
<gene>
    <name evidence="1" type="ORF">BE21_45310</name>
</gene>
<name>A0A150TJN8_SORCE</name>
<evidence type="ECO:0000313" key="1">
    <source>
        <dbReference type="EMBL" id="KYG04698.1"/>
    </source>
</evidence>
<dbReference type="EMBL" id="JEME01002297">
    <property type="protein sequence ID" value="KYG04698.1"/>
    <property type="molecule type" value="Genomic_DNA"/>
</dbReference>
<evidence type="ECO:0000313" key="2">
    <source>
        <dbReference type="Proteomes" id="UP000075502"/>
    </source>
</evidence>
<proteinExistence type="predicted"/>
<dbReference type="Proteomes" id="UP000075502">
    <property type="component" value="Unassembled WGS sequence"/>
</dbReference>
<reference evidence="1 2" key="1">
    <citation type="submission" date="2014-02" db="EMBL/GenBank/DDBJ databases">
        <title>The small core and large imbalanced accessory genome model reveals a collaborative survival strategy of Sorangium cellulosum strains in nature.</title>
        <authorList>
            <person name="Han K."/>
            <person name="Peng R."/>
            <person name="Blom J."/>
            <person name="Li Y.-Z."/>
        </authorList>
    </citation>
    <scope>NUCLEOTIDE SEQUENCE [LARGE SCALE GENOMIC DNA]</scope>
    <source>
        <strain evidence="1 2">So0007-03</strain>
    </source>
</reference>
<sequence length="107" mass="11796">MSQRAVSSLSQPRVDVLDGADARHVNRALTSSHPRELRQRIVPQMGRCSSAVLGLDLAVSGGKLQFFYGMAELFGSADLIDRLQGMMSELETRAEQAQARPSRPRWA</sequence>
<protein>
    <submittedName>
        <fullName evidence="1">Uncharacterized protein</fullName>
    </submittedName>
</protein>
<accession>A0A150TJN8</accession>